<dbReference type="InterPro" id="IPR002110">
    <property type="entry name" value="Ankyrin_rpt"/>
</dbReference>
<evidence type="ECO:0000313" key="3">
    <source>
        <dbReference type="EMBL" id="CAI3980493.1"/>
    </source>
</evidence>
<proteinExistence type="predicted"/>
<feature type="non-terminal residue" evidence="3">
    <location>
        <position position="239"/>
    </location>
</feature>
<gene>
    <name evidence="3" type="ORF">C1SCF055_LOCUS8361</name>
</gene>
<dbReference type="AlphaFoldDB" id="A0A9P1FLH5"/>
<dbReference type="EMBL" id="CAMXCT010000559">
    <property type="protein sequence ID" value="CAI3980493.1"/>
    <property type="molecule type" value="Genomic_DNA"/>
</dbReference>
<accession>A0A9P1FLH5</accession>
<dbReference type="Pfam" id="PF00023">
    <property type="entry name" value="Ank"/>
    <property type="match status" value="1"/>
</dbReference>
<feature type="compositionally biased region" description="Polar residues" evidence="2">
    <location>
        <begin position="45"/>
        <end position="55"/>
    </location>
</feature>
<organism evidence="3">
    <name type="scientific">Cladocopium goreaui</name>
    <dbReference type="NCBI Taxonomy" id="2562237"/>
    <lineage>
        <taxon>Eukaryota</taxon>
        <taxon>Sar</taxon>
        <taxon>Alveolata</taxon>
        <taxon>Dinophyceae</taxon>
        <taxon>Suessiales</taxon>
        <taxon>Symbiodiniaceae</taxon>
        <taxon>Cladocopium</taxon>
    </lineage>
</organism>
<dbReference type="OrthoDB" id="2963168at2759"/>
<reference evidence="4" key="2">
    <citation type="submission" date="2024-04" db="EMBL/GenBank/DDBJ databases">
        <authorList>
            <person name="Chen Y."/>
            <person name="Shah S."/>
            <person name="Dougan E. K."/>
            <person name="Thang M."/>
            <person name="Chan C."/>
        </authorList>
    </citation>
    <scope>NUCLEOTIDE SEQUENCE [LARGE SCALE GENOMIC DNA]</scope>
</reference>
<feature type="compositionally biased region" description="Basic and acidic residues" evidence="2">
    <location>
        <begin position="70"/>
        <end position="90"/>
    </location>
</feature>
<dbReference type="SUPFAM" id="SSF48403">
    <property type="entry name" value="Ankyrin repeat"/>
    <property type="match status" value="1"/>
</dbReference>
<dbReference type="EMBL" id="CAMXCT020000559">
    <property type="protein sequence ID" value="CAL1133868.1"/>
    <property type="molecule type" value="Genomic_DNA"/>
</dbReference>
<dbReference type="PROSITE" id="PS50088">
    <property type="entry name" value="ANK_REPEAT"/>
    <property type="match status" value="1"/>
</dbReference>
<dbReference type="PROSITE" id="PS50297">
    <property type="entry name" value="ANK_REP_REGION"/>
    <property type="match status" value="1"/>
</dbReference>
<feature type="region of interest" description="Disordered" evidence="2">
    <location>
        <begin position="179"/>
        <end position="239"/>
    </location>
</feature>
<dbReference type="EMBL" id="CAMXCT030000559">
    <property type="protein sequence ID" value="CAL4767805.1"/>
    <property type="molecule type" value="Genomic_DNA"/>
</dbReference>
<dbReference type="Gene3D" id="1.25.40.20">
    <property type="entry name" value="Ankyrin repeat-containing domain"/>
    <property type="match status" value="1"/>
</dbReference>
<comment type="caution">
    <text evidence="3">The sequence shown here is derived from an EMBL/GenBank/DDBJ whole genome shotgun (WGS) entry which is preliminary data.</text>
</comment>
<evidence type="ECO:0000313" key="5">
    <source>
        <dbReference type="EMBL" id="CAL4767805.1"/>
    </source>
</evidence>
<evidence type="ECO:0000256" key="2">
    <source>
        <dbReference type="SAM" id="MobiDB-lite"/>
    </source>
</evidence>
<protein>
    <submittedName>
        <fullName evidence="5">CTD small phosphatase-like protein 2</fullName>
    </submittedName>
</protein>
<feature type="repeat" description="ANK" evidence="1">
    <location>
        <begin position="149"/>
        <end position="181"/>
    </location>
</feature>
<evidence type="ECO:0000313" key="6">
    <source>
        <dbReference type="Proteomes" id="UP001152797"/>
    </source>
</evidence>
<reference evidence="3" key="1">
    <citation type="submission" date="2022-10" db="EMBL/GenBank/DDBJ databases">
        <authorList>
            <person name="Chen Y."/>
            <person name="Dougan E. K."/>
            <person name="Chan C."/>
            <person name="Rhodes N."/>
            <person name="Thang M."/>
        </authorList>
    </citation>
    <scope>NUCLEOTIDE SEQUENCE</scope>
</reference>
<keyword evidence="6" id="KW-1185">Reference proteome</keyword>
<dbReference type="InterPro" id="IPR036770">
    <property type="entry name" value="Ankyrin_rpt-contain_sf"/>
</dbReference>
<name>A0A9P1FLH5_9DINO</name>
<feature type="compositionally biased region" description="Basic residues" evidence="2">
    <location>
        <begin position="209"/>
        <end position="218"/>
    </location>
</feature>
<sequence length="239" mass="26308">KREQGDFTCRGTSTWCNKDEGGKMGQTPSCVESVCQVKATEVGTETSYAEPTLNGNEGKALPRLLGDSVKSVEKSLAKEATKDSSEHAGDDGLQAASSTLTGSKEDLDEGQQSKALRKLERAEARKQVLPFLLQNGFQTVKSKKKWLWRSYYPLHAAVKKKDVETVRLLLTAGADTQKLNQKSETPQQLAERLNRSGSHQEIIETLRSAKVRKTKSTRSRSTNDEGRSRSAIEVTPRGV</sequence>
<feature type="compositionally biased region" description="Basic and acidic residues" evidence="2">
    <location>
        <begin position="221"/>
        <end position="230"/>
    </location>
</feature>
<evidence type="ECO:0000256" key="1">
    <source>
        <dbReference type="PROSITE-ProRule" id="PRU00023"/>
    </source>
</evidence>
<feature type="region of interest" description="Disordered" evidence="2">
    <location>
        <begin position="45"/>
        <end position="114"/>
    </location>
</feature>
<feature type="compositionally biased region" description="Polar residues" evidence="2">
    <location>
        <begin position="179"/>
        <end position="188"/>
    </location>
</feature>
<dbReference type="Proteomes" id="UP001152797">
    <property type="component" value="Unassembled WGS sequence"/>
</dbReference>
<evidence type="ECO:0000313" key="4">
    <source>
        <dbReference type="EMBL" id="CAL1133868.1"/>
    </source>
</evidence>
<keyword evidence="1" id="KW-0040">ANK repeat</keyword>